<evidence type="ECO:0000313" key="4">
    <source>
        <dbReference type="EMBL" id="CAI5758285.1"/>
    </source>
</evidence>
<dbReference type="GO" id="GO:0005634">
    <property type="term" value="C:nucleus"/>
    <property type="evidence" value="ECO:0007669"/>
    <property type="project" value="TreeGrafter"/>
</dbReference>
<organism evidence="4 5">
    <name type="scientific">Candida verbasci</name>
    <dbReference type="NCBI Taxonomy" id="1227364"/>
    <lineage>
        <taxon>Eukaryota</taxon>
        <taxon>Fungi</taxon>
        <taxon>Dikarya</taxon>
        <taxon>Ascomycota</taxon>
        <taxon>Saccharomycotina</taxon>
        <taxon>Pichiomycetes</taxon>
        <taxon>Debaryomycetaceae</taxon>
        <taxon>Candida/Lodderomyces clade</taxon>
        <taxon>Candida</taxon>
    </lineage>
</organism>
<dbReference type="GO" id="GO:0016192">
    <property type="term" value="P:vesicle-mediated transport"/>
    <property type="evidence" value="ECO:0007669"/>
    <property type="project" value="TreeGrafter"/>
</dbReference>
<dbReference type="AlphaFoldDB" id="A0A9W4TVQ6"/>
<name>A0A9W4TVQ6_9ASCO</name>
<comment type="caution">
    <text evidence="4">The sequence shown here is derived from an EMBL/GenBank/DDBJ whole genome shotgun (WGS) entry which is preliminary data.</text>
</comment>
<dbReference type="PANTHER" id="PTHR11787:SF4">
    <property type="entry name" value="CHM, RAB ESCORT PROTEIN 1"/>
    <property type="match status" value="1"/>
</dbReference>
<dbReference type="GO" id="GO:0007264">
    <property type="term" value="P:small GTPase-mediated signal transduction"/>
    <property type="evidence" value="ECO:0007669"/>
    <property type="project" value="UniProtKB-UniRule"/>
</dbReference>
<dbReference type="GO" id="GO:0005968">
    <property type="term" value="C:Rab-protein geranylgeranyltransferase complex"/>
    <property type="evidence" value="ECO:0007669"/>
    <property type="project" value="TreeGrafter"/>
</dbReference>
<dbReference type="Proteomes" id="UP001152885">
    <property type="component" value="Unassembled WGS sequence"/>
</dbReference>
<evidence type="ECO:0000256" key="2">
    <source>
        <dbReference type="PIRNR" id="PIRNR037514"/>
    </source>
</evidence>
<dbReference type="PRINTS" id="PR00891">
    <property type="entry name" value="RABGDIREP"/>
</dbReference>
<evidence type="ECO:0000313" key="5">
    <source>
        <dbReference type="Proteomes" id="UP001152885"/>
    </source>
</evidence>
<comment type="similarity">
    <text evidence="1 2">Belongs to the Rab GDI family.</text>
</comment>
<dbReference type="PRINTS" id="PR00894">
    <property type="entry name" value="YEASTMRS6P"/>
</dbReference>
<dbReference type="Pfam" id="PF00996">
    <property type="entry name" value="GDI"/>
    <property type="match status" value="1"/>
</dbReference>
<dbReference type="InterPro" id="IPR036188">
    <property type="entry name" value="FAD/NAD-bd_sf"/>
</dbReference>
<dbReference type="PIRSF" id="PIRSF037514">
    <property type="entry name" value="Rab_ger_ger_transf_A_fun"/>
    <property type="match status" value="1"/>
</dbReference>
<dbReference type="GO" id="GO:0005092">
    <property type="term" value="F:GDP-dissociation inhibitor activity"/>
    <property type="evidence" value="ECO:0007669"/>
    <property type="project" value="UniProtKB-UniRule"/>
</dbReference>
<dbReference type="OrthoDB" id="1923006at2759"/>
<dbReference type="Gene3D" id="1.10.405.10">
    <property type="entry name" value="Guanine Nucleotide Dissociation Inhibitor, domain 1"/>
    <property type="match status" value="1"/>
</dbReference>
<sequence>MNRTERRKSMAERRPSTTYTPNVIPQLAGLEKPQNQYLEIDNCDVLILGTGLQESILASILAWQGSQVLHIDKNNYYGDSSCTLTIEQSKKWSNEVNQGKIPHFQEAKFEVFPGGNNQGFNSKDFGIDLTPKIMFCQSDLLTFLIKSRVYRYLEFQSLSNFHVFENDDFLQKINSTTKQDIFIDKSLSLMTKRNLMKFLKFVLIESNETYKEKIKNWINKPIQEFLKNEFKLEDPQINELVYAIGLSTKQDLNTKEALIRIKRFLSSFDIYGKFPCMVSKYGGPGELSQGFCRSSAVAGGIYKLNTKLADFDPELKIGHFDDGSHIKINEKVIISSSQIPHFLQSTYNQITHNLKKNYISRLTVIVNSSSNKFIQNNESSAVLVFPPFSLEINNTTTIQCLIQNHQSEICSKGTSIWYFSTTTNKDVKINQKILQFAFEKMFNKVKIDEPNLEIIYKLQYNQETYIANNLLNVFKPTIENNIILKSNNETSPLIFTSPPSGEISYDGIMTDVINCYSQITGDDNIDLDLDSSDEEDNKENEIQQYQPIDAVTGMPRKKSSVSGGIVGGGSSTNLGALNEHAIESSDEDEDEDEEMNVNDDDDDQHQPFGVHDMEL</sequence>
<dbReference type="PANTHER" id="PTHR11787">
    <property type="entry name" value="RAB GDP-DISSOCIATION INHIBITOR"/>
    <property type="match status" value="1"/>
</dbReference>
<gene>
    <name evidence="4" type="ORF">CANVERA_P2799</name>
</gene>
<dbReference type="SUPFAM" id="SSF51905">
    <property type="entry name" value="FAD/NAD(P)-binding domain"/>
    <property type="match status" value="1"/>
</dbReference>
<protein>
    <recommendedName>
        <fullName evidence="2">Rab proteins geranylgeranyltransferase</fullName>
    </recommendedName>
</protein>
<feature type="region of interest" description="Disordered" evidence="3">
    <location>
        <begin position="528"/>
        <end position="615"/>
    </location>
</feature>
<reference evidence="4" key="1">
    <citation type="submission" date="2022-12" db="EMBL/GenBank/DDBJ databases">
        <authorList>
            <person name="Brejova B."/>
        </authorList>
    </citation>
    <scope>NUCLEOTIDE SEQUENCE</scope>
</reference>
<evidence type="ECO:0000256" key="1">
    <source>
        <dbReference type="ARBA" id="ARBA00005593"/>
    </source>
</evidence>
<dbReference type="InterPro" id="IPR017230">
    <property type="entry name" value="Mrs6"/>
</dbReference>
<dbReference type="Gene3D" id="3.30.519.10">
    <property type="entry name" value="Guanine Nucleotide Dissociation Inhibitor, domain 2"/>
    <property type="match status" value="1"/>
</dbReference>
<feature type="region of interest" description="Disordered" evidence="3">
    <location>
        <begin position="1"/>
        <end position="21"/>
    </location>
</feature>
<evidence type="ECO:0000256" key="3">
    <source>
        <dbReference type="SAM" id="MobiDB-lite"/>
    </source>
</evidence>
<dbReference type="Gene3D" id="3.50.50.60">
    <property type="entry name" value="FAD/NAD(P)-binding domain"/>
    <property type="match status" value="1"/>
</dbReference>
<dbReference type="GO" id="GO:0005829">
    <property type="term" value="C:cytosol"/>
    <property type="evidence" value="ECO:0007669"/>
    <property type="project" value="TreeGrafter"/>
</dbReference>
<feature type="compositionally biased region" description="Acidic residues" evidence="3">
    <location>
        <begin position="584"/>
        <end position="603"/>
    </location>
</feature>
<dbReference type="SUPFAM" id="SSF54373">
    <property type="entry name" value="FAD-linked reductases, C-terminal domain"/>
    <property type="match status" value="1"/>
</dbReference>
<dbReference type="InterPro" id="IPR018203">
    <property type="entry name" value="GDP_dissociation_inhibitor"/>
</dbReference>
<accession>A0A9W4TVQ6</accession>
<proteinExistence type="inferred from homology"/>
<feature type="compositionally biased region" description="Acidic residues" evidence="3">
    <location>
        <begin position="528"/>
        <end position="538"/>
    </location>
</feature>
<keyword evidence="5" id="KW-1185">Reference proteome</keyword>
<dbReference type="EMBL" id="CANTUO010000002">
    <property type="protein sequence ID" value="CAI5758285.1"/>
    <property type="molecule type" value="Genomic_DNA"/>
</dbReference>